<comment type="cofactor">
    <cofactor evidence="1">
        <name>Mg(2+)</name>
        <dbReference type="ChEBI" id="CHEBI:18420"/>
    </cofactor>
</comment>
<comment type="caution">
    <text evidence="14">The sequence shown here is derived from an EMBL/GenBank/DDBJ whole genome shotgun (WGS) entry which is preliminary data.</text>
</comment>
<dbReference type="AlphaFoldDB" id="A0A833VRB0"/>
<dbReference type="InterPro" id="IPR015415">
    <property type="entry name" value="Spast_Vps4_C"/>
</dbReference>
<evidence type="ECO:0000256" key="8">
    <source>
        <dbReference type="ARBA" id="ARBA00022842"/>
    </source>
</evidence>
<dbReference type="PANTHER" id="PTHR23074">
    <property type="entry name" value="AAA DOMAIN-CONTAINING"/>
    <property type="match status" value="1"/>
</dbReference>
<sequence length="659" mass="75387">MTTLDRGDTAMATIDAEINKKKNNYLAAYHILKFSNSEKDDTEAVDIERRCFAIKYLTARQSVSEDMAACLLQRSLEDYQSLMENRNGVNNYWKQYKLQTPKVTNNPQKWKSSLYDIHIALNFVKPLPCQDNNSMPCRGRCFNDRHVENIINAWKNKEIVSRNRKISIHTKSQSTSNKKEIEDNVQCEVDKSSFSPNSSADENISTQVNCNKQLKISKFYSVNQENQNYVKRKSTMFQPKSHFKFTREDSFKACKNNQESLNYHRNNIIKAPVAVQHNEKDSNITKSKMNFFKTARDELNIQQMKTNKPVQKKTLGGKGSINSQFVCPFKREKEKVQENAYNNEIESMEVEDERLKNIEPKMIELIKNEIMDSKTTICWDDIAGLDYAKKILKEVVVYPMLRPDIFTGLRRPPKGILLFGPPGTGKTLIGKCIASQSKSTFFSISASSLTSKWIGEGEKMVRALFAVARVYQPSVIFVDEIDSLLTQRSETEHESSRRLKTEFLVQLDGAATADEDRILIVGATNRPHELDEAARRRLVKRLYVPLPEFKARKQIIHNLLITVPHNLTEQDINTVAEQSKGYSGADMSNLCKEASMGPIRSIPFSQLENIRKEDVRQVTVDDFKEALIHVRPTVSESSLTTYVEWDGTYGTGTAQNYKA</sequence>
<dbReference type="GO" id="GO:0051013">
    <property type="term" value="P:microtubule severing"/>
    <property type="evidence" value="ECO:0007669"/>
    <property type="project" value="UniProtKB-ARBA"/>
</dbReference>
<keyword evidence="6" id="KW-0378">Hydrolase</keyword>
<dbReference type="GO" id="GO:0031114">
    <property type="term" value="P:regulation of microtubule depolymerization"/>
    <property type="evidence" value="ECO:0007669"/>
    <property type="project" value="UniProtKB-ARBA"/>
</dbReference>
<keyword evidence="4" id="KW-0479">Metal-binding</keyword>
<dbReference type="InterPro" id="IPR003960">
    <property type="entry name" value="ATPase_AAA_CS"/>
</dbReference>
<dbReference type="GO" id="GO:0000070">
    <property type="term" value="P:mitotic sister chromatid segregation"/>
    <property type="evidence" value="ECO:0007669"/>
    <property type="project" value="UniProtKB-ARBA"/>
</dbReference>
<keyword evidence="15" id="KW-1185">Reference proteome</keyword>
<gene>
    <name evidence="14" type="ORF">E2986_04870</name>
</gene>
<proteinExistence type="inferred from homology"/>
<comment type="catalytic activity">
    <reaction evidence="11">
        <text>ATP + H2O = ADP + phosphate + H(+)</text>
        <dbReference type="Rhea" id="RHEA:13065"/>
        <dbReference type="ChEBI" id="CHEBI:15377"/>
        <dbReference type="ChEBI" id="CHEBI:15378"/>
        <dbReference type="ChEBI" id="CHEBI:30616"/>
        <dbReference type="ChEBI" id="CHEBI:43474"/>
        <dbReference type="ChEBI" id="CHEBI:456216"/>
    </reaction>
</comment>
<keyword evidence="5 12" id="KW-0547">Nucleotide-binding</keyword>
<dbReference type="CDD" id="cd19525">
    <property type="entry name" value="RecA-like_Figl-1"/>
    <property type="match status" value="1"/>
</dbReference>
<dbReference type="GO" id="GO:0005524">
    <property type="term" value="F:ATP binding"/>
    <property type="evidence" value="ECO:0007669"/>
    <property type="project" value="UniProtKB-KW"/>
</dbReference>
<comment type="subcellular location">
    <subcellularLocation>
        <location evidence="2">Nucleus</location>
    </subcellularLocation>
</comment>
<dbReference type="InterPro" id="IPR041569">
    <property type="entry name" value="AAA_lid_3"/>
</dbReference>
<dbReference type="FunFam" id="3.40.50.300:FF:000093">
    <property type="entry name" value="Fidgetin-like 1"/>
    <property type="match status" value="1"/>
</dbReference>
<dbReference type="GO" id="GO:0046872">
    <property type="term" value="F:metal ion binding"/>
    <property type="evidence" value="ECO:0007669"/>
    <property type="project" value="UniProtKB-KW"/>
</dbReference>
<dbReference type="InterPro" id="IPR050304">
    <property type="entry name" value="MT-severing_AAA_ATPase"/>
</dbReference>
<dbReference type="GO" id="GO:0005813">
    <property type="term" value="C:centrosome"/>
    <property type="evidence" value="ECO:0007669"/>
    <property type="project" value="UniProtKB-ARBA"/>
</dbReference>
<dbReference type="Pfam" id="PF00004">
    <property type="entry name" value="AAA"/>
    <property type="match status" value="1"/>
</dbReference>
<dbReference type="PROSITE" id="PS00674">
    <property type="entry name" value="AAA"/>
    <property type="match status" value="1"/>
</dbReference>
<dbReference type="Gene3D" id="3.40.50.300">
    <property type="entry name" value="P-loop containing nucleotide triphosphate hydrolases"/>
    <property type="match status" value="1"/>
</dbReference>
<organism evidence="14 15">
    <name type="scientific">Frieseomelitta varia</name>
    <dbReference type="NCBI Taxonomy" id="561572"/>
    <lineage>
        <taxon>Eukaryota</taxon>
        <taxon>Metazoa</taxon>
        <taxon>Ecdysozoa</taxon>
        <taxon>Arthropoda</taxon>
        <taxon>Hexapoda</taxon>
        <taxon>Insecta</taxon>
        <taxon>Pterygota</taxon>
        <taxon>Neoptera</taxon>
        <taxon>Endopterygota</taxon>
        <taxon>Hymenoptera</taxon>
        <taxon>Apocrita</taxon>
        <taxon>Aculeata</taxon>
        <taxon>Apoidea</taxon>
        <taxon>Anthophila</taxon>
        <taxon>Apidae</taxon>
        <taxon>Frieseomelitta</taxon>
    </lineage>
</organism>
<keyword evidence="7 12" id="KW-0067">ATP-binding</keyword>
<evidence type="ECO:0000256" key="11">
    <source>
        <dbReference type="ARBA" id="ARBA00049360"/>
    </source>
</evidence>
<dbReference type="Pfam" id="PF17862">
    <property type="entry name" value="AAA_lid_3"/>
    <property type="match status" value="1"/>
</dbReference>
<evidence type="ECO:0000256" key="7">
    <source>
        <dbReference type="ARBA" id="ARBA00022840"/>
    </source>
</evidence>
<dbReference type="GO" id="GO:0008568">
    <property type="term" value="F:microtubule severing ATPase activity"/>
    <property type="evidence" value="ECO:0007669"/>
    <property type="project" value="UniProtKB-ARBA"/>
</dbReference>
<dbReference type="GO" id="GO:0016887">
    <property type="term" value="F:ATP hydrolysis activity"/>
    <property type="evidence" value="ECO:0007669"/>
    <property type="project" value="InterPro"/>
</dbReference>
<evidence type="ECO:0000259" key="13">
    <source>
        <dbReference type="SMART" id="SM00382"/>
    </source>
</evidence>
<evidence type="ECO:0000256" key="3">
    <source>
        <dbReference type="ARBA" id="ARBA00006914"/>
    </source>
</evidence>
<dbReference type="PANTHER" id="PTHR23074:SF17">
    <property type="entry name" value="FIDGETIN-LIKE PROTEIN 1"/>
    <property type="match status" value="1"/>
</dbReference>
<accession>A0A833VRB0</accession>
<comment type="similarity">
    <text evidence="3 12">Belongs to the AAA ATPase family.</text>
</comment>
<dbReference type="FunFam" id="1.10.8.60:FF:000022">
    <property type="entry name" value="Fidgetin like 1"/>
    <property type="match status" value="1"/>
</dbReference>
<evidence type="ECO:0000256" key="9">
    <source>
        <dbReference type="ARBA" id="ARBA00023242"/>
    </source>
</evidence>
<dbReference type="InterPro" id="IPR047858">
    <property type="entry name" value="FIGNL1_ATPase"/>
</dbReference>
<evidence type="ECO:0000256" key="12">
    <source>
        <dbReference type="RuleBase" id="RU003651"/>
    </source>
</evidence>
<dbReference type="EMBL" id="WNWW01000584">
    <property type="protein sequence ID" value="KAF3423160.1"/>
    <property type="molecule type" value="Genomic_DNA"/>
</dbReference>
<evidence type="ECO:0000256" key="6">
    <source>
        <dbReference type="ARBA" id="ARBA00022801"/>
    </source>
</evidence>
<dbReference type="InterPro" id="IPR003959">
    <property type="entry name" value="ATPase_AAA_core"/>
</dbReference>
<name>A0A833VRB0_9HYME</name>
<evidence type="ECO:0000256" key="1">
    <source>
        <dbReference type="ARBA" id="ARBA00001946"/>
    </source>
</evidence>
<dbReference type="Gene3D" id="1.10.8.60">
    <property type="match status" value="1"/>
</dbReference>
<dbReference type="GO" id="GO:0005694">
    <property type="term" value="C:chromosome"/>
    <property type="evidence" value="ECO:0007669"/>
    <property type="project" value="UniProtKB-ARBA"/>
</dbReference>
<evidence type="ECO:0000256" key="2">
    <source>
        <dbReference type="ARBA" id="ARBA00004123"/>
    </source>
</evidence>
<evidence type="ECO:0000313" key="14">
    <source>
        <dbReference type="EMBL" id="KAF3423160.1"/>
    </source>
</evidence>
<dbReference type="SMART" id="SM00382">
    <property type="entry name" value="AAA"/>
    <property type="match status" value="1"/>
</dbReference>
<dbReference type="SUPFAM" id="SSF52540">
    <property type="entry name" value="P-loop containing nucleoside triphosphate hydrolases"/>
    <property type="match status" value="1"/>
</dbReference>
<reference evidence="14" key="1">
    <citation type="submission" date="2019-11" db="EMBL/GenBank/DDBJ databases">
        <title>The nuclear and mitochondrial genomes of Frieseomelitta varia - a highly eusocial stingless bee (Meliponini) with a permanently sterile worker caste.</title>
        <authorList>
            <person name="Freitas F.C.P."/>
            <person name="Lourenco A.P."/>
            <person name="Nunes F.M.F."/>
            <person name="Paschoal A.R."/>
            <person name="Abreu F.C.P."/>
            <person name="Barbin F.O."/>
            <person name="Bataglia L."/>
            <person name="Cardoso-Junior C.A.M."/>
            <person name="Cervoni M.S."/>
            <person name="Silva S.R."/>
            <person name="Dalarmi F."/>
            <person name="Del Lama M.A."/>
            <person name="Depintor T.S."/>
            <person name="Ferreira K.M."/>
            <person name="Goria P.S."/>
            <person name="Jaskot M.C."/>
            <person name="Lago D.C."/>
            <person name="Luna-Lucena D."/>
            <person name="Moda L.M."/>
            <person name="Nascimento L."/>
            <person name="Pedrino M."/>
            <person name="Rabico F.O."/>
            <person name="Sanches F.C."/>
            <person name="Santos D.E."/>
            <person name="Santos C.G."/>
            <person name="Vieira J."/>
            <person name="Lopes T.F."/>
            <person name="Barchuk A.R."/>
            <person name="Hartfelder K."/>
            <person name="Simoes Z.L.P."/>
            <person name="Bitondi M.M.G."/>
            <person name="Pinheiro D.G."/>
        </authorList>
    </citation>
    <scope>NUCLEOTIDE SEQUENCE</scope>
    <source>
        <strain evidence="14">USP_RPSP 00005682</strain>
        <tissue evidence="14">Whole individual</tissue>
    </source>
</reference>
<dbReference type="Proteomes" id="UP000655588">
    <property type="component" value="Unassembled WGS sequence"/>
</dbReference>
<keyword evidence="8" id="KW-0460">Magnesium</keyword>
<feature type="domain" description="AAA+ ATPase" evidence="13">
    <location>
        <begin position="412"/>
        <end position="548"/>
    </location>
</feature>
<dbReference type="InterPro" id="IPR027417">
    <property type="entry name" value="P-loop_NTPase"/>
</dbReference>
<evidence type="ECO:0000256" key="4">
    <source>
        <dbReference type="ARBA" id="ARBA00022723"/>
    </source>
</evidence>
<dbReference type="GO" id="GO:0005634">
    <property type="term" value="C:nucleus"/>
    <property type="evidence" value="ECO:0007669"/>
    <property type="project" value="UniProtKB-SubCell"/>
</dbReference>
<evidence type="ECO:0000256" key="5">
    <source>
        <dbReference type="ARBA" id="ARBA00022741"/>
    </source>
</evidence>
<dbReference type="Pfam" id="PF09336">
    <property type="entry name" value="Vps4_C"/>
    <property type="match status" value="1"/>
</dbReference>
<dbReference type="InterPro" id="IPR003593">
    <property type="entry name" value="AAA+_ATPase"/>
</dbReference>
<evidence type="ECO:0000313" key="15">
    <source>
        <dbReference type="Proteomes" id="UP000655588"/>
    </source>
</evidence>
<keyword evidence="9" id="KW-0539">Nucleus</keyword>
<evidence type="ECO:0000256" key="10">
    <source>
        <dbReference type="ARBA" id="ARBA00035694"/>
    </source>
</evidence>
<protein>
    <recommendedName>
        <fullName evidence="10">Fidgetin-like protein 1</fullName>
    </recommendedName>
</protein>